<dbReference type="PROSITE" id="PS50088">
    <property type="entry name" value="ANK_REPEAT"/>
    <property type="match status" value="1"/>
</dbReference>
<gene>
    <name evidence="2" type="ORF">PHLCEN_2v8024</name>
</gene>
<feature type="repeat" description="ANK" evidence="1">
    <location>
        <begin position="37"/>
        <end position="70"/>
    </location>
</feature>
<dbReference type="Gene3D" id="1.25.40.20">
    <property type="entry name" value="Ankyrin repeat-containing domain"/>
    <property type="match status" value="1"/>
</dbReference>
<proteinExistence type="predicted"/>
<reference evidence="2 3" key="1">
    <citation type="submission" date="2018-02" db="EMBL/GenBank/DDBJ databases">
        <title>Genome sequence of the basidiomycete white-rot fungus Phlebia centrifuga.</title>
        <authorList>
            <person name="Granchi Z."/>
            <person name="Peng M."/>
            <person name="de Vries R.P."/>
            <person name="Hilden K."/>
            <person name="Makela M.R."/>
            <person name="Grigoriev I."/>
            <person name="Riley R."/>
        </authorList>
    </citation>
    <scope>NUCLEOTIDE SEQUENCE [LARGE SCALE GENOMIC DNA]</scope>
    <source>
        <strain evidence="2 3">FBCC195</strain>
    </source>
</reference>
<evidence type="ECO:0000256" key="1">
    <source>
        <dbReference type="PROSITE-ProRule" id="PRU00023"/>
    </source>
</evidence>
<dbReference type="Proteomes" id="UP000186601">
    <property type="component" value="Unassembled WGS sequence"/>
</dbReference>
<sequence>MTTLKYFFPSWFIAVDMKIRLESFPVQFCLQTPRRVSHTSPLFLAIAHSDIEGVRELLLSHRASVNDVDPHGRGVLHYAGDGLIYYSYKRVTKMLELLVGAGAHTEWEEDEFQRYVVCPNYTTPLMV</sequence>
<evidence type="ECO:0000313" key="2">
    <source>
        <dbReference type="EMBL" id="PSR77195.1"/>
    </source>
</evidence>
<organism evidence="2 3">
    <name type="scientific">Hermanssonia centrifuga</name>
    <dbReference type="NCBI Taxonomy" id="98765"/>
    <lineage>
        <taxon>Eukaryota</taxon>
        <taxon>Fungi</taxon>
        <taxon>Dikarya</taxon>
        <taxon>Basidiomycota</taxon>
        <taxon>Agaricomycotina</taxon>
        <taxon>Agaricomycetes</taxon>
        <taxon>Polyporales</taxon>
        <taxon>Meruliaceae</taxon>
        <taxon>Hermanssonia</taxon>
    </lineage>
</organism>
<dbReference type="SUPFAM" id="SSF48403">
    <property type="entry name" value="Ankyrin repeat"/>
    <property type="match status" value="1"/>
</dbReference>
<evidence type="ECO:0000313" key="3">
    <source>
        <dbReference type="Proteomes" id="UP000186601"/>
    </source>
</evidence>
<dbReference type="AlphaFoldDB" id="A0A2R6NUX0"/>
<dbReference type="EMBL" id="MLYV02000809">
    <property type="protein sequence ID" value="PSR77195.1"/>
    <property type="molecule type" value="Genomic_DNA"/>
</dbReference>
<keyword evidence="3" id="KW-1185">Reference proteome</keyword>
<protein>
    <submittedName>
        <fullName evidence="2">Uncharacterized protein</fullName>
    </submittedName>
</protein>
<dbReference type="OrthoDB" id="426293at2759"/>
<dbReference type="InterPro" id="IPR036770">
    <property type="entry name" value="Ankyrin_rpt-contain_sf"/>
</dbReference>
<accession>A0A2R6NUX0</accession>
<keyword evidence="1" id="KW-0040">ANK repeat</keyword>
<comment type="caution">
    <text evidence="2">The sequence shown here is derived from an EMBL/GenBank/DDBJ whole genome shotgun (WGS) entry which is preliminary data.</text>
</comment>
<dbReference type="InterPro" id="IPR002110">
    <property type="entry name" value="Ankyrin_rpt"/>
</dbReference>
<name>A0A2R6NUX0_9APHY</name>
<dbReference type="STRING" id="98765.A0A2R6NUX0"/>